<dbReference type="InterPro" id="IPR011011">
    <property type="entry name" value="Znf_FYVE_PHD"/>
</dbReference>
<accession>A0ABD1RC44</accession>
<evidence type="ECO:0000259" key="9">
    <source>
        <dbReference type="PROSITE" id="PS50827"/>
    </source>
</evidence>
<keyword evidence="5" id="KW-0539">Nucleus</keyword>
<dbReference type="SUPFAM" id="SSF57903">
    <property type="entry name" value="FYVE/PHD zinc finger"/>
    <property type="match status" value="2"/>
</dbReference>
<dbReference type="InterPro" id="IPR013083">
    <property type="entry name" value="Znf_RING/FYVE/PHD"/>
</dbReference>
<dbReference type="InterPro" id="IPR019787">
    <property type="entry name" value="Znf_PHD-finger"/>
</dbReference>
<dbReference type="SMART" id="SM00571">
    <property type="entry name" value="DDT"/>
    <property type="match status" value="1"/>
</dbReference>
<comment type="caution">
    <text evidence="10">The sequence shown here is derived from an EMBL/GenBank/DDBJ whole genome shotgun (WGS) entry which is preliminary data.</text>
</comment>
<comment type="subcellular location">
    <subcellularLocation>
        <location evidence="1">Nucleus</location>
    </subcellularLocation>
</comment>
<dbReference type="PROSITE" id="PS01359">
    <property type="entry name" value="ZF_PHD_1"/>
    <property type="match status" value="1"/>
</dbReference>
<evidence type="ECO:0000313" key="10">
    <source>
        <dbReference type="EMBL" id="KAL2485609.1"/>
    </source>
</evidence>
<reference evidence="11" key="1">
    <citation type="submission" date="2024-07" db="EMBL/GenBank/DDBJ databases">
        <title>Two chromosome-level genome assemblies of Korean endemic species Abeliophyllum distichum and Forsythia ovata (Oleaceae).</title>
        <authorList>
            <person name="Jang H."/>
        </authorList>
    </citation>
    <scope>NUCLEOTIDE SEQUENCE [LARGE SCALE GENOMIC DNA]</scope>
</reference>
<dbReference type="Pfam" id="PF21743">
    <property type="entry name" value="PTM_DIR17_Tudor"/>
    <property type="match status" value="1"/>
</dbReference>
<dbReference type="Pfam" id="PF24294">
    <property type="entry name" value="Chromo_PTM"/>
    <property type="match status" value="1"/>
</dbReference>
<keyword evidence="2" id="KW-0479">Metal-binding</keyword>
<dbReference type="Pfam" id="PF02791">
    <property type="entry name" value="DDT"/>
    <property type="match status" value="1"/>
</dbReference>
<keyword evidence="11" id="KW-1185">Reference proteome</keyword>
<evidence type="ECO:0000256" key="5">
    <source>
        <dbReference type="ARBA" id="ARBA00023242"/>
    </source>
</evidence>
<dbReference type="PROSITE" id="PS50016">
    <property type="entry name" value="ZF_PHD_2"/>
    <property type="match status" value="1"/>
</dbReference>
<feature type="domain" description="PHD-type" evidence="8">
    <location>
        <begin position="431"/>
        <end position="478"/>
    </location>
</feature>
<sequence length="1723" mass="192581">MESTVAGSERRRGRKRKIKDVDNVTVGHDGKRKIVETRSKKIVGRYVMKEFEGSGLFLGKVASYVSGLYRIDYEDGDCEDLESGELKVLLVEDSKLIGEWLERKKKLDELLLSKEVKAKDSKFENALKSANVTVDNEVEALLLSESTNGGVGVIEVEEVQGKGNVYADGDSSSDSCEDAQEQDAEAPVVPLPELPPSSGHIGVPEEYVSHLFSVYSFLRSFSVPLFLYPFGLDDFVGALNCSVANTLLDSVHVALMCALKRHFERLSSEGSELASKCLRCMDWSLLDTLTWPVYLVHYLMVTGYTDGPDWKGFYTHSLERDYYTLSVGRKLMILQILCDDILDSEELRVEIDMREESEVGIDTDTGTMVAPAGGPRRVHPRYSKTSACKDKDAMQIIAEPHEIKPSLNSHSLGSEKSGLNENSVVDQDGNGDECRLCGMDGFLLCCDGCPSSYHSRCLGLCKMYMPQGSWYCPECKINATGPKILRGTALRAGENFGTDCYEQVFVGTCDHLLVLKASINSEGCLKYYHRHDIPRVLQALYSKVEHVTMYSEICQGIVQYWEMPEDILPRNRTYEIDFQLANDKESSECTTIHLATLMDKSVPENFEVENTGSCETISSGNLAISCLKNSFREPMPSGNFMDTEFPPDQQGNGVTKRKQSSSLLKPIMTEPAIFTSSVGQAAERFELSQQSTSSITEVVSYSNVNCQDPVSGTFIHAKVPLPCSKLTDRVDKESCRSSLESCLYTGSSFKMHGYINYYLQGEFAASAAANLAILSSEESQVSESRSLDNHKKVMSASVSLQVKAFASAAMRFFWPITEKKLLEVPRERCSWCFCCKAQVASKRGCLLNAAASNATKGAMKTLAGLRSAKNGEGSLPGISAYVLFMEESLGGLIVGPFLNDAFRKRWRKQIEQATTYNAVKILLLELEENIRTIALSGDWVKLVDGCSTESSASQSVAIAAGSTQKRRPGRRGRKQSATAEVAIDCQDLLSDFTWWRGGTLSKRIFQRGILPCSMIKKAARQGGSKKIPGIQYVEGYETPKRSRQLVWRSAVEMSRNAAQLALQVRYLDFHVRWSDLVRPEQTPFDGKGQETEASAFRNAFICGKKIMEHEIRYCVAFGSQKHLPSRVMKNIIEIEQSPDGKERYWFSETHIPLYLIKEYEESVEKDKPVDVLSKLQRRQLKGSRKNIFSYLLWKRDNMDNFYCSSCHQNVLFRNAVKCSACQGLCHEQCVTSSTVHVNEEVEFIITCKHCYQTRALTRTETCNVSPRSPLLLQGRDILNTATANKRGKQAVYNGSSASVGTVQRFPEVKSIDSSVPVNKGKKLSWGLIWRKKNCEDNGIDFRLKNILLKGNPHMDLTRPPCRLCNQPYNSDLMYIRCETCQYWFHADAVELEESKIFEVVGFKCCKCRRLRSPVCPYLDPEKKAALEKKMMRKRVPKQEMSGMDSDSGVIPAQVKEEEAVHVPADSPLLVSLSGVTQLTEDKSKVDRGWINATVPGPGPRKLPVRRHIKQENDANCSLPSDPLTAPLEVNGFNSTEKLPVRRHIVRENNINCSSATNSFQVEVSTPFEANAVSSVEDSFSPLVGWDVSNEGFDDAITLDYDCLGLDDTEFEPQTYFSFNELLDSEDAGGSNGAELSEIPIENWENSSTFPQNEPLEISYDNEEPMISVETALHIPCKICSHSEPFPDLSCQICGVCIHSHCSPWDKQLPLEDGWMCGNCWEWR</sequence>
<dbReference type="GO" id="GO:0008270">
    <property type="term" value="F:zinc ion binding"/>
    <property type="evidence" value="ECO:0007669"/>
    <property type="project" value="UniProtKB-KW"/>
</dbReference>
<dbReference type="PANTHER" id="PTHR46508">
    <property type="entry name" value="PHD FINGER FAMILY PROTEIN"/>
    <property type="match status" value="1"/>
</dbReference>
<evidence type="ECO:0000256" key="4">
    <source>
        <dbReference type="ARBA" id="ARBA00022833"/>
    </source>
</evidence>
<dbReference type="InterPro" id="IPR001965">
    <property type="entry name" value="Znf_PHD"/>
</dbReference>
<name>A0ABD1RC44_9LAMI</name>
<keyword evidence="3 6" id="KW-0863">Zinc-finger</keyword>
<feature type="region of interest" description="Disordered" evidence="7">
    <location>
        <begin position="165"/>
        <end position="191"/>
    </location>
</feature>
<dbReference type="EMBL" id="JBFOLK010000009">
    <property type="protein sequence ID" value="KAL2485609.1"/>
    <property type="molecule type" value="Genomic_DNA"/>
</dbReference>
<dbReference type="PANTHER" id="PTHR46508:SF1">
    <property type="entry name" value="PHD FINGER FAMILY PROTEIN"/>
    <property type="match status" value="1"/>
</dbReference>
<organism evidence="10 11">
    <name type="scientific">Abeliophyllum distichum</name>
    <dbReference type="NCBI Taxonomy" id="126358"/>
    <lineage>
        <taxon>Eukaryota</taxon>
        <taxon>Viridiplantae</taxon>
        <taxon>Streptophyta</taxon>
        <taxon>Embryophyta</taxon>
        <taxon>Tracheophyta</taxon>
        <taxon>Spermatophyta</taxon>
        <taxon>Magnoliopsida</taxon>
        <taxon>eudicotyledons</taxon>
        <taxon>Gunneridae</taxon>
        <taxon>Pentapetalae</taxon>
        <taxon>asterids</taxon>
        <taxon>lamiids</taxon>
        <taxon>Lamiales</taxon>
        <taxon>Oleaceae</taxon>
        <taxon>Forsythieae</taxon>
        <taxon>Abeliophyllum</taxon>
    </lineage>
</organism>
<dbReference type="CDD" id="cd20401">
    <property type="entry name" value="Tudor_AtPTM-like"/>
    <property type="match status" value="1"/>
</dbReference>
<evidence type="ECO:0000313" key="11">
    <source>
        <dbReference type="Proteomes" id="UP001604336"/>
    </source>
</evidence>
<dbReference type="Pfam" id="PF00628">
    <property type="entry name" value="PHD"/>
    <property type="match status" value="1"/>
</dbReference>
<dbReference type="Gene3D" id="3.30.40.10">
    <property type="entry name" value="Zinc/RING finger domain, C3HC4 (zinc finger)"/>
    <property type="match status" value="2"/>
</dbReference>
<dbReference type="InterPro" id="IPR028942">
    <property type="entry name" value="WHIM1_dom"/>
</dbReference>
<dbReference type="SMART" id="SM00249">
    <property type="entry name" value="PHD"/>
    <property type="match status" value="4"/>
</dbReference>
<dbReference type="GO" id="GO:0000785">
    <property type="term" value="C:chromatin"/>
    <property type="evidence" value="ECO:0007669"/>
    <property type="project" value="UniProtKB-ARBA"/>
</dbReference>
<gene>
    <name evidence="10" type="ORF">Adt_30365</name>
</gene>
<protein>
    <submittedName>
        <fullName evidence="10">PHD finger family protein</fullName>
    </submittedName>
</protein>
<dbReference type="GO" id="GO:0005634">
    <property type="term" value="C:nucleus"/>
    <property type="evidence" value="ECO:0007669"/>
    <property type="project" value="UniProtKB-SubCell"/>
</dbReference>
<evidence type="ECO:0000259" key="8">
    <source>
        <dbReference type="PROSITE" id="PS50016"/>
    </source>
</evidence>
<proteinExistence type="predicted"/>
<evidence type="ECO:0000256" key="2">
    <source>
        <dbReference type="ARBA" id="ARBA00022723"/>
    </source>
</evidence>
<dbReference type="InterPro" id="IPR018501">
    <property type="entry name" value="DDT_dom"/>
</dbReference>
<dbReference type="InterPro" id="IPR056618">
    <property type="entry name" value="Chromo_PTM"/>
</dbReference>
<evidence type="ECO:0000256" key="3">
    <source>
        <dbReference type="ARBA" id="ARBA00022771"/>
    </source>
</evidence>
<keyword evidence="4" id="KW-0862">Zinc</keyword>
<feature type="compositionally biased region" description="Acidic residues" evidence="7">
    <location>
        <begin position="175"/>
        <end position="184"/>
    </location>
</feature>
<dbReference type="InterPro" id="IPR047365">
    <property type="entry name" value="Tudor_AtPTM-like"/>
</dbReference>
<evidence type="ECO:0000256" key="7">
    <source>
        <dbReference type="SAM" id="MobiDB-lite"/>
    </source>
</evidence>
<dbReference type="Proteomes" id="UP001604336">
    <property type="component" value="Unassembled WGS sequence"/>
</dbReference>
<dbReference type="Pfam" id="PF15612">
    <property type="entry name" value="WHIM1"/>
    <property type="match status" value="1"/>
</dbReference>
<evidence type="ECO:0000256" key="6">
    <source>
        <dbReference type="PROSITE-ProRule" id="PRU00146"/>
    </source>
</evidence>
<dbReference type="PROSITE" id="PS50827">
    <property type="entry name" value="DDT"/>
    <property type="match status" value="1"/>
</dbReference>
<feature type="domain" description="DDT" evidence="9">
    <location>
        <begin position="205"/>
        <end position="265"/>
    </location>
</feature>
<dbReference type="InterPro" id="IPR019786">
    <property type="entry name" value="Zinc_finger_PHD-type_CS"/>
</dbReference>
<evidence type="ECO:0000256" key="1">
    <source>
        <dbReference type="ARBA" id="ARBA00004123"/>
    </source>
</evidence>